<keyword evidence="2" id="KW-1185">Reference proteome</keyword>
<dbReference type="Proteomes" id="UP001596547">
    <property type="component" value="Unassembled WGS sequence"/>
</dbReference>
<evidence type="ECO:0000313" key="2">
    <source>
        <dbReference type="Proteomes" id="UP001596547"/>
    </source>
</evidence>
<dbReference type="EMBL" id="JBHTBF010000002">
    <property type="protein sequence ID" value="MFC7317690.1"/>
    <property type="molecule type" value="Genomic_DNA"/>
</dbReference>
<name>A0ABD6ABW6_9EURY</name>
<dbReference type="RefSeq" id="WP_276303066.1">
    <property type="nucleotide sequence ID" value="NZ_CP119992.1"/>
</dbReference>
<organism evidence="1 2">
    <name type="scientific">Halomarina halobia</name>
    <dbReference type="NCBI Taxonomy" id="3033386"/>
    <lineage>
        <taxon>Archaea</taxon>
        <taxon>Methanobacteriati</taxon>
        <taxon>Methanobacteriota</taxon>
        <taxon>Stenosarchaea group</taxon>
        <taxon>Halobacteria</taxon>
        <taxon>Halobacteriales</taxon>
        <taxon>Natronomonadaceae</taxon>
        <taxon>Halomarina</taxon>
    </lineage>
</organism>
<dbReference type="AlphaFoldDB" id="A0ABD6ABW6"/>
<evidence type="ECO:0000313" key="1">
    <source>
        <dbReference type="EMBL" id="MFC7317690.1"/>
    </source>
</evidence>
<dbReference type="PANTHER" id="PTHR34387:SF2">
    <property type="entry name" value="SLR1258 PROTEIN"/>
    <property type="match status" value="1"/>
</dbReference>
<dbReference type="PROSITE" id="PS51257">
    <property type="entry name" value="PROKAR_LIPOPROTEIN"/>
    <property type="match status" value="1"/>
</dbReference>
<protein>
    <submittedName>
        <fullName evidence="1">SIMPL domain-containing protein</fullName>
    </submittedName>
</protein>
<accession>A0ABD6ABW6</accession>
<dbReference type="InterPro" id="IPR007497">
    <property type="entry name" value="SIMPL/DUF541"/>
</dbReference>
<dbReference type="Gene3D" id="3.30.110.170">
    <property type="entry name" value="Protein of unknown function (DUF541), domain 1"/>
    <property type="match status" value="1"/>
</dbReference>
<gene>
    <name evidence="1" type="ORF">ACFQPE_12965</name>
</gene>
<reference evidence="1 2" key="1">
    <citation type="journal article" date="2019" name="Int. J. Syst. Evol. Microbiol.">
        <title>The Global Catalogue of Microorganisms (GCM) 10K type strain sequencing project: providing services to taxonomists for standard genome sequencing and annotation.</title>
        <authorList>
            <consortium name="The Broad Institute Genomics Platform"/>
            <consortium name="The Broad Institute Genome Sequencing Center for Infectious Disease"/>
            <person name="Wu L."/>
            <person name="Ma J."/>
        </authorList>
    </citation>
    <scope>NUCLEOTIDE SEQUENCE [LARGE SCALE GENOMIC DNA]</scope>
    <source>
        <strain evidence="1 2">PSR21</strain>
    </source>
</reference>
<dbReference type="Pfam" id="PF04402">
    <property type="entry name" value="SIMPL"/>
    <property type="match status" value="1"/>
</dbReference>
<dbReference type="PANTHER" id="PTHR34387">
    <property type="entry name" value="SLR1258 PROTEIN"/>
    <property type="match status" value="1"/>
</dbReference>
<proteinExistence type="predicted"/>
<dbReference type="Gene3D" id="3.30.70.2970">
    <property type="entry name" value="Protein of unknown function (DUF541), domain 2"/>
    <property type="match status" value="1"/>
</dbReference>
<sequence>MRSRTKVTLAGALALLLVTAGCLGTAAPGADAPPSENERDAVTVTGTGTVEAAPDRAELHLAVVGTADSADEARERAAEAAARMRDALRAAGIPDDAVETVGYSLGAEYDRGGERREVVGHRAVHTYRVTLSDVDAAGSVVDTAVENGAARVSSVRFTLSEERREELRGQAIERAMDRARGDAEAVAAAGDLTLGGIESVSTTDRGGPYPVYAEAASGDAGGGTRFDPGRASVTATVTVAYAIEE</sequence>
<comment type="caution">
    <text evidence="1">The sequence shown here is derived from an EMBL/GenBank/DDBJ whole genome shotgun (WGS) entry which is preliminary data.</text>
</comment>
<dbReference type="InterPro" id="IPR052022">
    <property type="entry name" value="26kDa_periplasmic_antigen"/>
</dbReference>
<dbReference type="GeneID" id="79315629"/>